<dbReference type="InterPro" id="IPR001509">
    <property type="entry name" value="Epimerase_deHydtase"/>
</dbReference>
<dbReference type="Pfam" id="PF01370">
    <property type="entry name" value="Epimerase"/>
    <property type="match status" value="1"/>
</dbReference>
<dbReference type="GO" id="GO:0016491">
    <property type="term" value="F:oxidoreductase activity"/>
    <property type="evidence" value="ECO:0007669"/>
    <property type="project" value="InterPro"/>
</dbReference>
<sequence>MKIVVTGGAGFLGSRLIEALLSPAASDLVPGLSGILSVDLAPCPVQDPRVESVIGDVADPAFITPLIDADTALVYHLAAVVSGQAEADFDLGMRVNLDATRVLLEACRHRARTPKLVFASSLAVFGGELPERVPEDLAPLPQSSYGAQKAMAELLINDYSRKGFIDGRVCRLPTISVRPGKPNAAASSFASGIIREPLAGEPSNCPVPLDTRLWLSSPNTVIANLVHAARLEGAALGLRRTLNLPGISVRVSQMLDSLARVGGDAARVLVGHEPDERVQRIVCSWPGDFDIERPLRLGFHVDEDFDAVVRAHQRFMTTQ</sequence>
<evidence type="ECO:0000259" key="3">
    <source>
        <dbReference type="Pfam" id="PF01370"/>
    </source>
</evidence>
<dbReference type="RefSeq" id="WP_084339329.1">
    <property type="nucleotide sequence ID" value="NZ_FNFD01000013.1"/>
</dbReference>
<dbReference type="InterPro" id="IPR036291">
    <property type="entry name" value="NAD(P)-bd_dom_sf"/>
</dbReference>
<dbReference type="Proteomes" id="UP000198706">
    <property type="component" value="Unassembled WGS sequence"/>
</dbReference>
<evidence type="ECO:0000313" key="5">
    <source>
        <dbReference type="Proteomes" id="UP000198706"/>
    </source>
</evidence>
<dbReference type="STRING" id="137658.SAMN05216186_11353"/>
<feature type="domain" description="NAD-dependent epimerase/dehydratase" evidence="3">
    <location>
        <begin position="3"/>
        <end position="204"/>
    </location>
</feature>
<dbReference type="CDD" id="cd05238">
    <property type="entry name" value="Gne_like_SDR_e"/>
    <property type="match status" value="1"/>
</dbReference>
<keyword evidence="5" id="KW-1185">Reference proteome</keyword>
<dbReference type="AlphaFoldDB" id="A0A1G9GJS5"/>
<protein>
    <submittedName>
        <fullName evidence="4">Nucleoside-diphosphate-sugar epimerase</fullName>
    </submittedName>
</protein>
<proteinExistence type="predicted"/>
<dbReference type="NCBIfam" id="NF043036">
    <property type="entry name" value="ErythonDh"/>
    <property type="match status" value="1"/>
</dbReference>
<evidence type="ECO:0000313" key="4">
    <source>
        <dbReference type="EMBL" id="SDL00896.1"/>
    </source>
</evidence>
<organism evidence="4 5">
    <name type="scientific">Pseudomonas indica</name>
    <dbReference type="NCBI Taxonomy" id="137658"/>
    <lineage>
        <taxon>Bacteria</taxon>
        <taxon>Pseudomonadati</taxon>
        <taxon>Pseudomonadota</taxon>
        <taxon>Gammaproteobacteria</taxon>
        <taxon>Pseudomonadales</taxon>
        <taxon>Pseudomonadaceae</taxon>
        <taxon>Pseudomonas</taxon>
    </lineage>
</organism>
<evidence type="ECO:0000256" key="1">
    <source>
        <dbReference type="ARBA" id="ARBA00022857"/>
    </source>
</evidence>
<dbReference type="EMBL" id="FNFD01000013">
    <property type="protein sequence ID" value="SDL00896.1"/>
    <property type="molecule type" value="Genomic_DNA"/>
</dbReference>
<accession>A0A1G9GJS5</accession>
<dbReference type="Gene3D" id="3.40.50.720">
    <property type="entry name" value="NAD(P)-binding Rossmann-like Domain"/>
    <property type="match status" value="1"/>
</dbReference>
<dbReference type="SUPFAM" id="SSF51735">
    <property type="entry name" value="NAD(P)-binding Rossmann-fold domains"/>
    <property type="match status" value="1"/>
</dbReference>
<dbReference type="PANTHER" id="PTHR43103:SF3">
    <property type="entry name" value="ADP-L-GLYCERO-D-MANNO-HEPTOSE-6-EPIMERASE"/>
    <property type="match status" value="1"/>
</dbReference>
<dbReference type="PANTHER" id="PTHR43103">
    <property type="entry name" value="NUCLEOSIDE-DIPHOSPHATE-SUGAR EPIMERASE"/>
    <property type="match status" value="1"/>
</dbReference>
<gene>
    <name evidence="4" type="ORF">SAMN05216186_11353</name>
</gene>
<keyword evidence="1" id="KW-0521">NADP</keyword>
<evidence type="ECO:0000256" key="2">
    <source>
        <dbReference type="ARBA" id="ARBA00023277"/>
    </source>
</evidence>
<keyword evidence="2" id="KW-0119">Carbohydrate metabolism</keyword>
<name>A0A1G9GJS5_9PSED</name>
<reference evidence="4 5" key="1">
    <citation type="submission" date="2016-10" db="EMBL/GenBank/DDBJ databases">
        <authorList>
            <person name="de Groot N.N."/>
        </authorList>
    </citation>
    <scope>NUCLEOTIDE SEQUENCE [LARGE SCALE GENOMIC DNA]</scope>
    <source>
        <strain evidence="4 5">JCM 21544</strain>
    </source>
</reference>
<dbReference type="InterPro" id="IPR050005">
    <property type="entry name" value="DenD"/>
</dbReference>
<dbReference type="Gene3D" id="3.90.25.10">
    <property type="entry name" value="UDP-galactose 4-epimerase, domain 1"/>
    <property type="match status" value="1"/>
</dbReference>